<reference evidence="1 3" key="1">
    <citation type="journal article" date="2020" name="Stud. Mycol.">
        <title>101 Dothideomycetes genomes: a test case for predicting lifestyles and emergence of pathogens.</title>
        <authorList>
            <person name="Haridas S."/>
            <person name="Albert R."/>
            <person name="Binder M."/>
            <person name="Bloem J."/>
            <person name="Labutti K."/>
            <person name="Salamov A."/>
            <person name="Andreopoulos B."/>
            <person name="Baker S."/>
            <person name="Barry K."/>
            <person name="Bills G."/>
            <person name="Bluhm B."/>
            <person name="Cannon C."/>
            <person name="Castanera R."/>
            <person name="Culley D."/>
            <person name="Daum C."/>
            <person name="Ezra D."/>
            <person name="Gonzalez J."/>
            <person name="Henrissat B."/>
            <person name="Kuo A."/>
            <person name="Liang C."/>
            <person name="Lipzen A."/>
            <person name="Lutzoni F."/>
            <person name="Magnuson J."/>
            <person name="Mondo S."/>
            <person name="Nolan M."/>
            <person name="Ohm R."/>
            <person name="Pangilinan J."/>
            <person name="Park H.-J."/>
            <person name="Ramirez L."/>
            <person name="Alfaro M."/>
            <person name="Sun H."/>
            <person name="Tritt A."/>
            <person name="Yoshinaga Y."/>
            <person name="Zwiers L.-H."/>
            <person name="Turgeon B."/>
            <person name="Goodwin S."/>
            <person name="Spatafora J."/>
            <person name="Crous P."/>
            <person name="Grigoriev I."/>
        </authorList>
    </citation>
    <scope>NUCLEOTIDE SEQUENCE</scope>
    <source>
        <strain evidence="1 3">CBS 304.34</strain>
    </source>
</reference>
<proteinExistence type="predicted"/>
<dbReference type="RefSeq" id="XP_033569364.1">
    <property type="nucleotide sequence ID" value="XM_033721364.1"/>
</dbReference>
<organism evidence="1">
    <name type="scientific">Mytilinidion resinicola</name>
    <dbReference type="NCBI Taxonomy" id="574789"/>
    <lineage>
        <taxon>Eukaryota</taxon>
        <taxon>Fungi</taxon>
        <taxon>Dikarya</taxon>
        <taxon>Ascomycota</taxon>
        <taxon>Pezizomycotina</taxon>
        <taxon>Dothideomycetes</taxon>
        <taxon>Pleosporomycetidae</taxon>
        <taxon>Mytilinidiales</taxon>
        <taxon>Mytilinidiaceae</taxon>
        <taxon>Mytilinidion</taxon>
    </lineage>
</organism>
<evidence type="ECO:0000313" key="2">
    <source>
        <dbReference type="Proteomes" id="UP000504636"/>
    </source>
</evidence>
<dbReference type="AlphaFoldDB" id="A0A6A6Y176"/>
<protein>
    <submittedName>
        <fullName evidence="1 3">Uncharacterized protein</fullName>
    </submittedName>
</protein>
<reference evidence="3" key="3">
    <citation type="submission" date="2025-04" db="UniProtKB">
        <authorList>
            <consortium name="RefSeq"/>
        </authorList>
    </citation>
    <scope>IDENTIFICATION</scope>
    <source>
        <strain evidence="3">CBS 304.34</strain>
    </source>
</reference>
<reference evidence="3" key="2">
    <citation type="submission" date="2020-04" db="EMBL/GenBank/DDBJ databases">
        <authorList>
            <consortium name="NCBI Genome Project"/>
        </authorList>
    </citation>
    <scope>NUCLEOTIDE SEQUENCE</scope>
    <source>
        <strain evidence="3">CBS 304.34</strain>
    </source>
</reference>
<name>A0A6A6Y176_9PEZI</name>
<accession>A0A6A6Y176</accession>
<keyword evidence="2" id="KW-1185">Reference proteome</keyword>
<evidence type="ECO:0000313" key="1">
    <source>
        <dbReference type="EMBL" id="KAF2802400.1"/>
    </source>
</evidence>
<gene>
    <name evidence="1 3" type="ORF">BDZ99DRAFT_468874</name>
</gene>
<dbReference type="GeneID" id="54462257"/>
<sequence length="75" mass="7932">MGPALPPICSPPYIGGSNSAFSPNRTPMLFQGPRPRAGEAGFIPPRPKETKTKMALSAVWSPGDISLNTYLSDTS</sequence>
<dbReference type="Proteomes" id="UP000504636">
    <property type="component" value="Unplaced"/>
</dbReference>
<evidence type="ECO:0000313" key="3">
    <source>
        <dbReference type="RefSeq" id="XP_033569364.1"/>
    </source>
</evidence>
<dbReference type="EMBL" id="MU003723">
    <property type="protein sequence ID" value="KAF2802400.1"/>
    <property type="molecule type" value="Genomic_DNA"/>
</dbReference>